<keyword evidence="2" id="KW-1185">Reference proteome</keyword>
<dbReference type="Proteomes" id="UP001148629">
    <property type="component" value="Unassembled WGS sequence"/>
</dbReference>
<organism evidence="1 2">
    <name type="scientific">Fusarium decemcellulare</name>
    <dbReference type="NCBI Taxonomy" id="57161"/>
    <lineage>
        <taxon>Eukaryota</taxon>
        <taxon>Fungi</taxon>
        <taxon>Dikarya</taxon>
        <taxon>Ascomycota</taxon>
        <taxon>Pezizomycotina</taxon>
        <taxon>Sordariomycetes</taxon>
        <taxon>Hypocreomycetidae</taxon>
        <taxon>Hypocreales</taxon>
        <taxon>Nectriaceae</taxon>
        <taxon>Fusarium</taxon>
        <taxon>Fusarium decemcellulare species complex</taxon>
    </lineage>
</organism>
<evidence type="ECO:0000313" key="1">
    <source>
        <dbReference type="EMBL" id="KAJ3544013.1"/>
    </source>
</evidence>
<dbReference type="EMBL" id="JANRMS010000216">
    <property type="protein sequence ID" value="KAJ3544013.1"/>
    <property type="molecule type" value="Genomic_DNA"/>
</dbReference>
<sequence length="2087" mass="232167">MTASSTNTDTTKRTRTNVKQSKYGCFTCKARRIKCDEAKPVCRRCLTSRRSCQGYPRGAPPDPSPGPSPAASLPPSAAVSPSSSLTRNPTCFSSPFVDLACSVLVQSPRRARNDVELTFWSRIVPQLTHSIPSVRAAVEAFGASYKEYVLRGGPTYSGLETTKRYTQALKLVQHDLATLQHGPIPCVIACLFLASTEVVQQRLETGHMHLLGSFSLMMSHPDKKSLDDVDIKDLSLLLQKLDLHVATYAALVKILHSCYHFVAGAFLYKYTSRRLIPPEMLIEQGRQLANMKQWLSYNKLPAFWNADSYLKDESLLVLRSQCLAALIYTANILEPRETAYDCYGPDFEEIVTMMEALSLNKDDHETSRGNNSSTLPSFILEMGIIQPLYFTAKKYRNSFWRRKALNLLLNSGKEGPWCGETDGSLVATAIRIEEGLPGKVSLDMARLENAAADSPSTIPEKNRINDCWTIDPDPESEEWIILLMPKVPISGTPAGGYVSFLPTSLVTLVPLMVRLLSVHSFFVWLLWSIFVTTMSMLCEKCRNVAFQPLDDLGLLLRPGVENDLHYKTWQAAQYYLHYPTLQQLEQSKKDCHLCALMFGSLEVRPHRKSWLDCSENQVFLSFQKARGWTIDPDPLQFDIEVWAGSSMGYLMAKVYPDENWESVDWHKKYLTTSNEYDSTGSPNTISLARQWIRDCNQDHNCEPSEGSMPLLPTRIIDVVPDSDGAAKLHEPPSGTRGNYVTLSYCWGDQRKINFLKTKKDNIAIHLRALPSQLHATLGDAIQVTRDLGFQYLWIDALCIIQDDKLDTDREIGKMGQIYQSSSLTIAAANGDDVTSGLFAQRDSFLYRPCFLTVEWEGKPYRTYVHSFPLRHPVALETRLWVLQEQILSPRTLVFRRNYVEWRCSQGHTPEFIPSGLVSERPASNFIGMRAFITRHNEEAKDFPYDEWYKTVAELTARQATVLSDQLPGIAGVASILHEQCELNDPSQYVAGLWRKDMFAGLTWVRRRSPEFRHGRVKIDQKNKTTSSEGTDLSVGSTPNEQYIAPTWSWAGRPGGLVSFPTSYQMLDDSDLRQCEKMIMIEEIACEPENPQLNPFGKVKAGAFLTVRGKFKEALTGPTRYAYRFEDRLMGLPTGDDTDLVAGVFDATNTNIPEHSKLVGLITFDVLQDRRAFPKILCLPVLKLDPSWESRVTTICLALTRDGDKYQRIGYINFEEKRRGDVYWDDSISTIVEASIQDLQHALSSGSLTSVDLVARYLRRISTYDCRNVALNAIPVLNPSVFEEAAQSDDRRAAGNPARPLEGIPYTIKDSFKVKGMTAAAGSPAFKDLIANEDAYIVETIRGSGAALVGRTNMPAVACGGMQRGIWGRAENPYNPDFLAAAFASGSSNGSAASTAASFAAFGIGAETVSSGRSPASNNALIAYTPSRAFLSIRGNWPLYPTCDVPVPHTRTMADMLALLDVIATDDPVKEGEFWREQPFVEIQQPFKDKPESFKDLSNSRSLSGLRIAVPEIFLGGPAPKGVRNLETSPYTIKLWEQARKDLEALGAEIVLTPDFPPLSAYENDDLLPEHCPRRPKDWNAMERGALVAHAWNDFLRGFRDSKLPDLFAVDPFNIYPEWLRTEPELKHFEKANAIQYHKLADYARNTTLFGIEGLRQAVEALEGMRKVLLEDWLTELGCDCVVFPAAGDVGPANADSSFEGAALAWRNGVYYSNGNRAMRHLGIPSVSVPMGILEDKRVPMSLTFAGRAYDDVSLLKWANAFEVKTQHRIPPPHTPALDSDTVLLNNAKSQKASRPELAINKFEAVQEGDPNNLRVHLEGLVSIIDDAAGHLELDVTVDGVAVPLESIKVISQPQLNNQVRFLFTVEVTTPKPIERQGLERTWAPVARDKTMAVVLARAVAGGRPTGWPMAAGNGESGGAKAERRRDANPVSKVSRLTPRTSAFSELLDYVAVANPKIEYQGSRSALNASVLDYTVSLTRSTPSHPIAMGVHNAFTRTEFRDRIENNGVVVVEFYAISSKESKAIAPAFARFSKILFINVDVGKVPDLARELGIGSVPVFQLYRGGTKIAEKQGSEETELLEFLEAGL</sequence>
<reference evidence="1" key="1">
    <citation type="submission" date="2022-08" db="EMBL/GenBank/DDBJ databases">
        <title>Genome Sequence of Fusarium decemcellulare.</title>
        <authorList>
            <person name="Buettner E."/>
        </authorList>
    </citation>
    <scope>NUCLEOTIDE SEQUENCE</scope>
    <source>
        <strain evidence="1">Babe19</strain>
    </source>
</reference>
<name>A0ACC1SPK6_9HYPO</name>
<accession>A0ACC1SPK6</accession>
<proteinExistence type="predicted"/>
<comment type="caution">
    <text evidence="1">The sequence shown here is derived from an EMBL/GenBank/DDBJ whole genome shotgun (WGS) entry which is preliminary data.</text>
</comment>
<evidence type="ECO:0000313" key="2">
    <source>
        <dbReference type="Proteomes" id="UP001148629"/>
    </source>
</evidence>
<gene>
    <name evidence="1" type="ORF">NM208_g3267</name>
</gene>
<protein>
    <submittedName>
        <fullName evidence="1">Uncharacterized protein</fullName>
    </submittedName>
</protein>